<dbReference type="PANTHER" id="PTHR10937">
    <property type="entry name" value="GLUCOSAMINE--FRUCTOSE-6-PHOSPHATE AMINOTRANSFERASE, ISOMERIZING"/>
    <property type="match status" value="1"/>
</dbReference>
<dbReference type="Proteomes" id="UP000481109">
    <property type="component" value="Unassembled WGS sequence"/>
</dbReference>
<dbReference type="GO" id="GO:0097367">
    <property type="term" value="F:carbohydrate derivative binding"/>
    <property type="evidence" value="ECO:0007669"/>
    <property type="project" value="InterPro"/>
</dbReference>
<accession>A0A6G4XRD8</accession>
<evidence type="ECO:0000256" key="3">
    <source>
        <dbReference type="ARBA" id="ARBA00016090"/>
    </source>
</evidence>
<dbReference type="EC" id="2.6.1.16" evidence="2"/>
<organism evidence="5 6">
    <name type="scientific">Streptomyces mesophilus</name>
    <dbReference type="NCBI Taxonomy" id="1775132"/>
    <lineage>
        <taxon>Bacteria</taxon>
        <taxon>Bacillati</taxon>
        <taxon>Actinomycetota</taxon>
        <taxon>Actinomycetes</taxon>
        <taxon>Kitasatosporales</taxon>
        <taxon>Streptomycetaceae</taxon>
        <taxon>Streptomyces</taxon>
    </lineage>
</organism>
<dbReference type="Gene3D" id="3.40.50.10490">
    <property type="entry name" value="Glucose-6-phosphate isomerase like protein, domain 1"/>
    <property type="match status" value="2"/>
</dbReference>
<feature type="domain" description="SIS" evidence="4">
    <location>
        <begin position="28"/>
        <end position="160"/>
    </location>
</feature>
<dbReference type="GO" id="GO:0006047">
    <property type="term" value="P:UDP-N-acetylglucosamine metabolic process"/>
    <property type="evidence" value="ECO:0007669"/>
    <property type="project" value="TreeGrafter"/>
</dbReference>
<evidence type="ECO:0000259" key="4">
    <source>
        <dbReference type="PROSITE" id="PS51464"/>
    </source>
</evidence>
<evidence type="ECO:0000256" key="2">
    <source>
        <dbReference type="ARBA" id="ARBA00012916"/>
    </source>
</evidence>
<dbReference type="GO" id="GO:0004360">
    <property type="term" value="F:glutamine-fructose-6-phosphate transaminase (isomerizing) activity"/>
    <property type="evidence" value="ECO:0007669"/>
    <property type="project" value="UniProtKB-EC"/>
</dbReference>
<dbReference type="InterPro" id="IPR001347">
    <property type="entry name" value="SIS_dom"/>
</dbReference>
<gene>
    <name evidence="5" type="ORF">G6045_31545</name>
</gene>
<dbReference type="PROSITE" id="PS51464">
    <property type="entry name" value="SIS"/>
    <property type="match status" value="1"/>
</dbReference>
<dbReference type="GO" id="GO:0006002">
    <property type="term" value="P:fructose 6-phosphate metabolic process"/>
    <property type="evidence" value="ECO:0007669"/>
    <property type="project" value="TreeGrafter"/>
</dbReference>
<evidence type="ECO:0000256" key="1">
    <source>
        <dbReference type="ARBA" id="ARBA00001031"/>
    </source>
</evidence>
<dbReference type="InterPro" id="IPR046348">
    <property type="entry name" value="SIS_dom_sf"/>
</dbReference>
<dbReference type="EMBL" id="JAAKZW010000196">
    <property type="protein sequence ID" value="NGO80159.1"/>
    <property type="molecule type" value="Genomic_DNA"/>
</dbReference>
<evidence type="ECO:0000313" key="5">
    <source>
        <dbReference type="EMBL" id="NGO80159.1"/>
    </source>
</evidence>
<comment type="caution">
    <text evidence="5">The sequence shown here is derived from an EMBL/GenBank/DDBJ whole genome shotgun (WGS) entry which is preliminary data.</text>
</comment>
<dbReference type="SUPFAM" id="SSF53697">
    <property type="entry name" value="SIS domain"/>
    <property type="match status" value="1"/>
</dbReference>
<name>A0A6G4XRD8_9ACTN</name>
<dbReference type="RefSeq" id="WP_165335588.1">
    <property type="nucleotide sequence ID" value="NZ_JAAKZW010000196.1"/>
</dbReference>
<proteinExistence type="predicted"/>
<protein>
    <recommendedName>
        <fullName evidence="3">Glutamine--fructose-6-phosphate aminotransferase [isomerizing]</fullName>
        <ecNumber evidence="2">2.6.1.16</ecNumber>
    </recommendedName>
</protein>
<dbReference type="PANTHER" id="PTHR10937:SF0">
    <property type="entry name" value="GLUTAMINE--FRUCTOSE-6-PHOSPHATE TRANSAMINASE (ISOMERIZING)"/>
    <property type="match status" value="1"/>
</dbReference>
<keyword evidence="6" id="KW-1185">Reference proteome</keyword>
<sequence length="335" mass="34775">MTATALQRMILSQPEALERMAGLDVAAAAEHLAGARRVLVVGTGTSQHAAELGAMLLEGAGCDARWLSGAQAARWAGRPREGDALVVITHTAQTAFAQRVRGAALDAGVPLVSITGQGRGWPEALETVGPEESETYSVSYTATLAVLARLAHELGGPEGSPEQLERTAAAVREVIADPRLDAVAVPARSLALIGCGPWGVTAREGALKIREGARMLAEGFEADRLLHGAAVPYGPADGLVVLEPGADADKLTPALAEAAAREGMTVATLEAPPGHGDLPPVLAQIPLTVRLQLLADRFARLRRQDPDTAIVGAWAEAELWDLGKPAGQAEGPENQ</sequence>
<dbReference type="AlphaFoldDB" id="A0A6G4XRD8"/>
<dbReference type="GO" id="GO:0006487">
    <property type="term" value="P:protein N-linked glycosylation"/>
    <property type="evidence" value="ECO:0007669"/>
    <property type="project" value="TreeGrafter"/>
</dbReference>
<reference evidence="5 6" key="1">
    <citation type="submission" date="2020-02" db="EMBL/GenBank/DDBJ databases">
        <title>Whole-genome analyses of novel actinobacteria.</title>
        <authorList>
            <person name="Sahin N."/>
            <person name="Tokatli A."/>
        </authorList>
    </citation>
    <scope>NUCLEOTIDE SEQUENCE [LARGE SCALE GENOMIC DNA]</scope>
    <source>
        <strain evidence="5 6">YC504</strain>
    </source>
</reference>
<evidence type="ECO:0000313" key="6">
    <source>
        <dbReference type="Proteomes" id="UP000481109"/>
    </source>
</evidence>
<comment type="catalytic activity">
    <reaction evidence="1">
        <text>D-fructose 6-phosphate + L-glutamine = D-glucosamine 6-phosphate + L-glutamate</text>
        <dbReference type="Rhea" id="RHEA:13237"/>
        <dbReference type="ChEBI" id="CHEBI:29985"/>
        <dbReference type="ChEBI" id="CHEBI:58359"/>
        <dbReference type="ChEBI" id="CHEBI:58725"/>
        <dbReference type="ChEBI" id="CHEBI:61527"/>
        <dbReference type="EC" id="2.6.1.16"/>
    </reaction>
</comment>